<proteinExistence type="predicted"/>
<name>A0A3N4M8L6_9BACT</name>
<dbReference type="InterPro" id="IPR012373">
    <property type="entry name" value="Ferrdict_sens_TM"/>
</dbReference>
<keyword evidence="1" id="KW-0812">Transmembrane</keyword>
<feature type="domain" description="Protein FecR C-terminal" evidence="3">
    <location>
        <begin position="251"/>
        <end position="316"/>
    </location>
</feature>
<organism evidence="4 5">
    <name type="scientific">Chitinophaga barathri</name>
    <dbReference type="NCBI Taxonomy" id="1647451"/>
    <lineage>
        <taxon>Bacteria</taxon>
        <taxon>Pseudomonadati</taxon>
        <taxon>Bacteroidota</taxon>
        <taxon>Chitinophagia</taxon>
        <taxon>Chitinophagales</taxon>
        <taxon>Chitinophagaceae</taxon>
        <taxon>Chitinophaga</taxon>
    </lineage>
</organism>
<evidence type="ECO:0000256" key="1">
    <source>
        <dbReference type="SAM" id="Phobius"/>
    </source>
</evidence>
<evidence type="ECO:0000313" key="5">
    <source>
        <dbReference type="Proteomes" id="UP000279089"/>
    </source>
</evidence>
<evidence type="ECO:0000313" key="4">
    <source>
        <dbReference type="EMBL" id="RPD39625.1"/>
    </source>
</evidence>
<gene>
    <name evidence="4" type="ORF">EG028_18440</name>
</gene>
<accession>A0A3N4M8L6</accession>
<dbReference type="PIRSF" id="PIRSF018266">
    <property type="entry name" value="FecR"/>
    <property type="match status" value="1"/>
</dbReference>
<feature type="domain" description="FecR protein" evidence="2">
    <location>
        <begin position="113"/>
        <end position="205"/>
    </location>
</feature>
<dbReference type="Pfam" id="PF16344">
    <property type="entry name" value="FecR_C"/>
    <property type="match status" value="1"/>
</dbReference>
<dbReference type="OrthoDB" id="697544at2"/>
<protein>
    <submittedName>
        <fullName evidence="4">DUF4974 domain-containing protein</fullName>
    </submittedName>
</protein>
<keyword evidence="5" id="KW-1185">Reference proteome</keyword>
<dbReference type="GO" id="GO:0016989">
    <property type="term" value="F:sigma factor antagonist activity"/>
    <property type="evidence" value="ECO:0007669"/>
    <property type="project" value="TreeGrafter"/>
</dbReference>
<dbReference type="Gene3D" id="3.55.50.30">
    <property type="match status" value="1"/>
</dbReference>
<dbReference type="Proteomes" id="UP000279089">
    <property type="component" value="Unassembled WGS sequence"/>
</dbReference>
<keyword evidence="1" id="KW-0472">Membrane</keyword>
<dbReference type="EMBL" id="RMBX01000010">
    <property type="protein sequence ID" value="RPD39625.1"/>
    <property type="molecule type" value="Genomic_DNA"/>
</dbReference>
<evidence type="ECO:0000259" key="2">
    <source>
        <dbReference type="Pfam" id="PF04773"/>
    </source>
</evidence>
<dbReference type="Gene3D" id="2.60.120.1440">
    <property type="match status" value="1"/>
</dbReference>
<keyword evidence="1" id="KW-1133">Transmembrane helix</keyword>
<comment type="caution">
    <text evidence="4">The sequence shown here is derived from an EMBL/GenBank/DDBJ whole genome shotgun (WGS) entry which is preliminary data.</text>
</comment>
<dbReference type="AlphaFoldDB" id="A0A3N4M8L6"/>
<evidence type="ECO:0000259" key="3">
    <source>
        <dbReference type="Pfam" id="PF16344"/>
    </source>
</evidence>
<feature type="transmembrane region" description="Helical" evidence="1">
    <location>
        <begin position="77"/>
        <end position="98"/>
    </location>
</feature>
<dbReference type="Pfam" id="PF04773">
    <property type="entry name" value="FecR"/>
    <property type="match status" value="1"/>
</dbReference>
<dbReference type="RefSeq" id="WP_120515764.1">
    <property type="nucleotide sequence ID" value="NZ_QXZY01000004.1"/>
</dbReference>
<dbReference type="InterPro" id="IPR006860">
    <property type="entry name" value="FecR"/>
</dbReference>
<reference evidence="5" key="1">
    <citation type="submission" date="2018-11" db="EMBL/GenBank/DDBJ databases">
        <title>Chitinophaga lutea sp.nov., isolate from arsenic contaminated soil.</title>
        <authorList>
            <person name="Zong Y."/>
        </authorList>
    </citation>
    <scope>NUCLEOTIDE SEQUENCE [LARGE SCALE GENOMIC DNA]</scope>
    <source>
        <strain evidence="5">YLT18</strain>
    </source>
</reference>
<dbReference type="PANTHER" id="PTHR30273:SF2">
    <property type="entry name" value="PROTEIN FECR"/>
    <property type="match status" value="1"/>
</dbReference>
<dbReference type="InterPro" id="IPR032508">
    <property type="entry name" value="FecR_C"/>
</dbReference>
<dbReference type="PANTHER" id="PTHR30273">
    <property type="entry name" value="PERIPLASMIC SIGNAL SENSOR AND SIGMA FACTOR ACTIVATOR FECR-RELATED"/>
    <property type="match status" value="1"/>
</dbReference>
<sequence length="333" mass="37127">MEAHALYKLLEKYRQGSCSPEELELLERWYASLGKDRPDSLLEEGSEAARLLTDRKLQELRTAVTRESRVLPFRKRVLRWAAVVSGLILLAGSAAYYFKPASRQNELVRDHRIPAPHSRHITLPDGSLAVLQAGSRLEYPSAFSGRIREVTLTGEAYFDIRPDAARSFVIHSGSLRTTVLGTAFNIRAYEGSPEITVSVTRGKVKVETEQEGRLLAVLTPDQQVVYNNMEATAIRQPLAADSAIQWLRKDMVFENLPFAVVAQAIGNRYHVNIRFESEELANCPIRASFNGTEPLETVLSVVCGIRNASYTIEDDNNVLITGKGCQQPNNTAK</sequence>